<dbReference type="EMBL" id="RBNI01013413">
    <property type="protein sequence ID" value="RUP31991.1"/>
    <property type="molecule type" value="Genomic_DNA"/>
</dbReference>
<dbReference type="GO" id="GO:0045505">
    <property type="term" value="F:dynein intermediate chain binding"/>
    <property type="evidence" value="ECO:0007669"/>
    <property type="project" value="UniProtKB-UniRule"/>
</dbReference>
<evidence type="ECO:0000256" key="3">
    <source>
        <dbReference type="ARBA" id="ARBA00022448"/>
    </source>
</evidence>
<dbReference type="FunFam" id="3.30.450.30:FF:000011">
    <property type="entry name" value="Dynein light chain roadblock"/>
    <property type="match status" value="1"/>
</dbReference>
<keyword evidence="5 10" id="KW-0493">Microtubule</keyword>
<evidence type="ECO:0000259" key="11">
    <source>
        <dbReference type="SMART" id="SM00960"/>
    </source>
</evidence>
<dbReference type="GO" id="GO:0005737">
    <property type="term" value="C:cytoplasm"/>
    <property type="evidence" value="ECO:0007669"/>
    <property type="project" value="UniProtKB-UniRule"/>
</dbReference>
<evidence type="ECO:0000313" key="12">
    <source>
        <dbReference type="EMBL" id="RUP31991.1"/>
    </source>
</evidence>
<gene>
    <name evidence="12" type="ORF">BC936DRAFT_138598</name>
</gene>
<dbReference type="PANTHER" id="PTHR10779">
    <property type="entry name" value="DYNEIN LIGHT CHAIN ROADBLOCK"/>
    <property type="match status" value="1"/>
</dbReference>
<evidence type="ECO:0000256" key="7">
    <source>
        <dbReference type="ARBA" id="ARBA00023175"/>
    </source>
</evidence>
<evidence type="ECO:0000256" key="10">
    <source>
        <dbReference type="PIRNR" id="PIRNR009998"/>
    </source>
</evidence>
<dbReference type="PIRSF" id="PIRSF009998">
    <property type="entry name" value="DLC7"/>
    <property type="match status" value="1"/>
</dbReference>
<dbReference type="SUPFAM" id="SSF103196">
    <property type="entry name" value="Roadblock/LC7 domain"/>
    <property type="match status" value="1"/>
</dbReference>
<dbReference type="GO" id="GO:0005868">
    <property type="term" value="C:cytoplasmic dynein complex"/>
    <property type="evidence" value="ECO:0007669"/>
    <property type="project" value="UniProtKB-UniRule"/>
</dbReference>
<keyword evidence="13" id="KW-1185">Reference proteome</keyword>
<evidence type="ECO:0000256" key="5">
    <source>
        <dbReference type="ARBA" id="ARBA00022701"/>
    </source>
</evidence>
<evidence type="ECO:0000313" key="13">
    <source>
        <dbReference type="Proteomes" id="UP000268093"/>
    </source>
</evidence>
<comment type="similarity">
    <text evidence="2 10">Belongs to the GAMAD family.</text>
</comment>
<dbReference type="AlphaFoldDB" id="A0A433C0A6"/>
<reference evidence="12 13" key="1">
    <citation type="journal article" date="2018" name="New Phytol.">
        <title>Phylogenomics of Endogonaceae and evolution of mycorrhizas within Mucoromycota.</title>
        <authorList>
            <person name="Chang Y."/>
            <person name="Desiro A."/>
            <person name="Na H."/>
            <person name="Sandor L."/>
            <person name="Lipzen A."/>
            <person name="Clum A."/>
            <person name="Barry K."/>
            <person name="Grigoriev I.V."/>
            <person name="Martin F.M."/>
            <person name="Stajich J.E."/>
            <person name="Smith M.E."/>
            <person name="Bonito G."/>
            <person name="Spatafora J.W."/>
        </authorList>
    </citation>
    <scope>NUCLEOTIDE SEQUENCE [LARGE SCALE GENOMIC DNA]</scope>
    <source>
        <strain evidence="12 13">GMNB39</strain>
    </source>
</reference>
<evidence type="ECO:0000256" key="6">
    <source>
        <dbReference type="ARBA" id="ARBA00023017"/>
    </source>
</evidence>
<dbReference type="Gene3D" id="3.30.450.30">
    <property type="entry name" value="Dynein light chain 2a, cytoplasmic"/>
    <property type="match status" value="1"/>
</dbReference>
<dbReference type="GO" id="GO:0007018">
    <property type="term" value="P:microtubule-based movement"/>
    <property type="evidence" value="ECO:0007669"/>
    <property type="project" value="UniProtKB-UniRule"/>
</dbReference>
<feature type="domain" description="Roadblock/LAMTOR2" evidence="11">
    <location>
        <begin position="3"/>
        <end position="93"/>
    </location>
</feature>
<organism evidence="12 13">
    <name type="scientific">Jimgerdemannia flammicorona</name>
    <dbReference type="NCBI Taxonomy" id="994334"/>
    <lineage>
        <taxon>Eukaryota</taxon>
        <taxon>Fungi</taxon>
        <taxon>Fungi incertae sedis</taxon>
        <taxon>Mucoromycota</taxon>
        <taxon>Mucoromycotina</taxon>
        <taxon>Endogonomycetes</taxon>
        <taxon>Endogonales</taxon>
        <taxon>Endogonaceae</taxon>
        <taxon>Jimgerdemannia</taxon>
    </lineage>
</organism>
<protein>
    <recommendedName>
        <fullName evidence="10">Dynein light chain roadblock</fullName>
    </recommendedName>
</protein>
<comment type="caution">
    <text evidence="12">The sequence shown here is derived from an EMBL/GenBank/DDBJ whole genome shotgun (WGS) entry which is preliminary data.</text>
</comment>
<comment type="function">
    <text evidence="9">Acts as one of several non-catalytic accessory components of the cytoplasmic dynein 1 complex that are thought to be involved in linking dynein to cargos and to adapter proteins that regulate dynein function. Cytoplasmic dynein 1 acts as a motor for the intracellular retrograde motility of vesicles and organelles along microtubules.</text>
</comment>
<evidence type="ECO:0000256" key="9">
    <source>
        <dbReference type="ARBA" id="ARBA00025362"/>
    </source>
</evidence>
<keyword evidence="7 10" id="KW-0505">Motor protein</keyword>
<dbReference type="InterPro" id="IPR004942">
    <property type="entry name" value="Roadblock/LAMTOR2_dom"/>
</dbReference>
<evidence type="ECO:0000256" key="4">
    <source>
        <dbReference type="ARBA" id="ARBA00022490"/>
    </source>
</evidence>
<comment type="subcellular location">
    <subcellularLocation>
        <location evidence="1 10">Cytoplasm</location>
        <location evidence="1 10">Cytoskeleton</location>
    </subcellularLocation>
</comment>
<keyword evidence="8 10" id="KW-0206">Cytoskeleton</keyword>
<dbReference type="OrthoDB" id="9985637at2759"/>
<evidence type="ECO:0000256" key="8">
    <source>
        <dbReference type="ARBA" id="ARBA00023212"/>
    </source>
</evidence>
<dbReference type="SMART" id="SM00960">
    <property type="entry name" value="Robl_LC7"/>
    <property type="match status" value="1"/>
</dbReference>
<sequence>MNVDETLRRLSAHKNVIGVVIVNSGGNCIATTLEPLLAKQYASLITSLVDTARTTVRTIDDQNDLTFLRVRTKQHEIMVGPSEHLDYLLITIRNLTEG</sequence>
<accession>A0A433C0A6</accession>
<dbReference type="InterPro" id="IPR016561">
    <property type="entry name" value="DYNLRB1/2"/>
</dbReference>
<evidence type="ECO:0000256" key="2">
    <source>
        <dbReference type="ARBA" id="ARBA00007191"/>
    </source>
</evidence>
<keyword evidence="6 10" id="KW-0243">Dynein</keyword>
<keyword evidence="3 10" id="KW-0813">Transport</keyword>
<evidence type="ECO:0000256" key="1">
    <source>
        <dbReference type="ARBA" id="ARBA00004245"/>
    </source>
</evidence>
<dbReference type="GO" id="GO:0005874">
    <property type="term" value="C:microtubule"/>
    <property type="evidence" value="ECO:0007669"/>
    <property type="project" value="UniProtKB-UniRule"/>
</dbReference>
<dbReference type="Pfam" id="PF03259">
    <property type="entry name" value="Robl_LC7"/>
    <property type="match status" value="1"/>
</dbReference>
<name>A0A433C0A6_9FUNG</name>
<dbReference type="Proteomes" id="UP000268093">
    <property type="component" value="Unassembled WGS sequence"/>
</dbReference>
<keyword evidence="4 10" id="KW-0963">Cytoplasm</keyword>
<proteinExistence type="inferred from homology"/>